<dbReference type="SUPFAM" id="SSF51735">
    <property type="entry name" value="NAD(P)-binding Rossmann-fold domains"/>
    <property type="match status" value="1"/>
</dbReference>
<dbReference type="Gene3D" id="3.40.50.720">
    <property type="entry name" value="NAD(P)-binding Rossmann-like Domain"/>
    <property type="match status" value="1"/>
</dbReference>
<evidence type="ECO:0000313" key="3">
    <source>
        <dbReference type="Proteomes" id="UP001139000"/>
    </source>
</evidence>
<protein>
    <submittedName>
        <fullName evidence="2">SDR family oxidoreductase</fullName>
    </submittedName>
</protein>
<dbReference type="PRINTS" id="PR00081">
    <property type="entry name" value="GDHRDH"/>
</dbReference>
<dbReference type="PRINTS" id="PR00080">
    <property type="entry name" value="SDRFAMILY"/>
</dbReference>
<comment type="similarity">
    <text evidence="1">Belongs to the short-chain dehydrogenases/reductases (SDR) family.</text>
</comment>
<gene>
    <name evidence="2" type="ORF">LXM26_03835</name>
</gene>
<dbReference type="RefSeq" id="WP_234653477.1">
    <property type="nucleotide sequence ID" value="NZ_CP094997.1"/>
</dbReference>
<sequence>MSKKIVLITGTNSGFGWLTANSLAALGHKVYATMRDTNGKNADKAKALSQVENITVLDVTLTDETSVKTAIDTIITKEGTIDVVVNNAGIGMMGVAESYSVKDVQEMFDVNVIAPFRLIKLALPFMRKKSEGLIINITSGFGRVSFPFSVVYGASKFGLEGLSEGLHYEVRPLGIDVAIIEPGAFPTEMSQKARLASDVETTNGYEELLAVYPNKMVAAIGQLFETFTPNPQDVADAVVDLINLPNGERPLRTVVDPTTGEFIKKANDAVSVEYSKALTAFGMEGLLA</sequence>
<dbReference type="InterPro" id="IPR020904">
    <property type="entry name" value="Sc_DH/Rdtase_CS"/>
</dbReference>
<dbReference type="EMBL" id="JAJTTC010000001">
    <property type="protein sequence ID" value="MCF0060609.1"/>
    <property type="molecule type" value="Genomic_DNA"/>
</dbReference>
<keyword evidence="3" id="KW-1185">Reference proteome</keyword>
<dbReference type="AlphaFoldDB" id="A0A9X1TDE8"/>
<evidence type="ECO:0000313" key="2">
    <source>
        <dbReference type="EMBL" id="MCF0060609.1"/>
    </source>
</evidence>
<dbReference type="PANTHER" id="PTHR43976:SF9">
    <property type="entry name" value="OXIDOREDUCTASE"/>
    <property type="match status" value="1"/>
</dbReference>
<accession>A0A9X1TDE8</accession>
<dbReference type="InterPro" id="IPR051911">
    <property type="entry name" value="SDR_oxidoreductase"/>
</dbReference>
<reference evidence="2" key="1">
    <citation type="submission" date="2021-12" db="EMBL/GenBank/DDBJ databases">
        <title>Novel species in genus Dyadobacter.</title>
        <authorList>
            <person name="Ma C."/>
        </authorList>
    </citation>
    <scope>NUCLEOTIDE SEQUENCE</scope>
    <source>
        <strain evidence="2">LJ419</strain>
    </source>
</reference>
<evidence type="ECO:0000256" key="1">
    <source>
        <dbReference type="RuleBase" id="RU000363"/>
    </source>
</evidence>
<comment type="caution">
    <text evidence="2">The sequence shown here is derived from an EMBL/GenBank/DDBJ whole genome shotgun (WGS) entry which is preliminary data.</text>
</comment>
<proteinExistence type="inferred from homology"/>
<organism evidence="2 3">
    <name type="scientific">Dyadobacter chenwenxiniae</name>
    <dbReference type="NCBI Taxonomy" id="2906456"/>
    <lineage>
        <taxon>Bacteria</taxon>
        <taxon>Pseudomonadati</taxon>
        <taxon>Bacteroidota</taxon>
        <taxon>Cytophagia</taxon>
        <taxon>Cytophagales</taxon>
        <taxon>Spirosomataceae</taxon>
        <taxon>Dyadobacter</taxon>
    </lineage>
</organism>
<dbReference type="PANTHER" id="PTHR43976">
    <property type="entry name" value="SHORT CHAIN DEHYDROGENASE"/>
    <property type="match status" value="1"/>
</dbReference>
<name>A0A9X1TDE8_9BACT</name>
<dbReference type="InterPro" id="IPR036291">
    <property type="entry name" value="NAD(P)-bd_dom_sf"/>
</dbReference>
<dbReference type="PROSITE" id="PS00061">
    <property type="entry name" value="ADH_SHORT"/>
    <property type="match status" value="1"/>
</dbReference>
<dbReference type="InterPro" id="IPR002347">
    <property type="entry name" value="SDR_fam"/>
</dbReference>
<dbReference type="Pfam" id="PF00106">
    <property type="entry name" value="adh_short"/>
    <property type="match status" value="1"/>
</dbReference>
<dbReference type="CDD" id="cd05374">
    <property type="entry name" value="17beta-HSD-like_SDR_c"/>
    <property type="match status" value="1"/>
</dbReference>
<dbReference type="Proteomes" id="UP001139000">
    <property type="component" value="Unassembled WGS sequence"/>
</dbReference>